<protein>
    <recommendedName>
        <fullName evidence="4">Telomeric single stranded DNA binding POT1/Cdc13 domain-containing protein</fullName>
    </recommendedName>
</protein>
<feature type="region of interest" description="Disordered" evidence="1">
    <location>
        <begin position="227"/>
        <end position="249"/>
    </location>
</feature>
<keyword evidence="3" id="KW-1185">Reference proteome</keyword>
<proteinExistence type="predicted"/>
<feature type="region of interest" description="Disordered" evidence="1">
    <location>
        <begin position="326"/>
        <end position="385"/>
    </location>
</feature>
<evidence type="ECO:0008006" key="4">
    <source>
        <dbReference type="Google" id="ProtNLM"/>
    </source>
</evidence>
<feature type="region of interest" description="Disordered" evidence="1">
    <location>
        <begin position="404"/>
        <end position="441"/>
    </location>
</feature>
<evidence type="ECO:0000313" key="2">
    <source>
        <dbReference type="EMBL" id="KAF0309312.1"/>
    </source>
</evidence>
<dbReference type="AlphaFoldDB" id="A0A6A4X4P2"/>
<comment type="caution">
    <text evidence="2">The sequence shown here is derived from an EMBL/GenBank/DDBJ whole genome shotgun (WGS) entry which is preliminary data.</text>
</comment>
<evidence type="ECO:0000313" key="3">
    <source>
        <dbReference type="Proteomes" id="UP000440578"/>
    </source>
</evidence>
<accession>A0A6A4X4P2</accession>
<organism evidence="2 3">
    <name type="scientific">Amphibalanus amphitrite</name>
    <name type="common">Striped barnacle</name>
    <name type="synonym">Balanus amphitrite</name>
    <dbReference type="NCBI Taxonomy" id="1232801"/>
    <lineage>
        <taxon>Eukaryota</taxon>
        <taxon>Metazoa</taxon>
        <taxon>Ecdysozoa</taxon>
        <taxon>Arthropoda</taxon>
        <taxon>Crustacea</taxon>
        <taxon>Multicrustacea</taxon>
        <taxon>Cirripedia</taxon>
        <taxon>Thoracica</taxon>
        <taxon>Thoracicalcarea</taxon>
        <taxon>Balanomorpha</taxon>
        <taxon>Balanoidea</taxon>
        <taxon>Balanidae</taxon>
        <taxon>Amphibalaninae</taxon>
        <taxon>Amphibalanus</taxon>
    </lineage>
</organism>
<name>A0A6A4X4P2_AMPAM</name>
<dbReference type="Proteomes" id="UP000440578">
    <property type="component" value="Unassembled WGS sequence"/>
</dbReference>
<sequence length="599" mass="63404">MELWADSAQSQTAHFLRDIPASDPDKVYTLLRDVGLDDPPLQLRPSLMGVITNVPQPPRHTQRSYMFMVVLKDPSCWDDDSPRKDFVVFGFVPSPVDLPAAGDDHGLRAGNVLRLRSVKVERRAGKLDGRVFRGSQLDVFSGAEEDPAVPLGAAGRPVTEAERRRLQWLRRWWLVERPHQERIAAATDARLSDVSGPGLCHLKVRLLALDESDGRLIARVTDGTRCPLPVGDPAAPPGSSEPSDPAAGFSRVPVHVADRSCAEALRRGPADGARFLYLVRVRVDCSPPTEDTAAPAATFAMERADDPLVLPLDVSSDDVMDIRLRMEPATAGPGRGRAGTAPGWNGTAPAPPSMVSAAAQTDISFGEPPRGETALGTAPGPPATVSAAAQTEMPLCELYRDGCDAGQTAGPGEPPADEGFSTAPQSPAGPPPAVPLEAAAAQPAGRPFRTRCAVRWAAPSYHGPRSVWSLLRAACLRPGCRVLYRGSALPRPSLGADLGLVLVCALCGGQLAVSAELPLTLHPLEGGGAPLEALASAERLLGVPVDLSALLAVHRSVEELIERAGRGLAGDLVLLPLPEAPRRYLVVEATLTDLEADTE</sequence>
<reference evidence="2 3" key="1">
    <citation type="submission" date="2019-07" db="EMBL/GenBank/DDBJ databases">
        <title>Draft genome assembly of a fouling barnacle, Amphibalanus amphitrite (Darwin, 1854): The first reference genome for Thecostraca.</title>
        <authorList>
            <person name="Kim W."/>
        </authorList>
    </citation>
    <scope>NUCLEOTIDE SEQUENCE [LARGE SCALE GENOMIC DNA]</scope>
    <source>
        <strain evidence="2">SNU_AA5</strain>
        <tissue evidence="2">Soma without cirri and trophi</tissue>
    </source>
</reference>
<evidence type="ECO:0000256" key="1">
    <source>
        <dbReference type="SAM" id="MobiDB-lite"/>
    </source>
</evidence>
<dbReference type="EMBL" id="VIIS01000415">
    <property type="protein sequence ID" value="KAF0309312.1"/>
    <property type="molecule type" value="Genomic_DNA"/>
</dbReference>
<dbReference type="Gene3D" id="2.40.50.140">
    <property type="entry name" value="Nucleic acid-binding proteins"/>
    <property type="match status" value="1"/>
</dbReference>
<gene>
    <name evidence="2" type="ORF">FJT64_019561</name>
</gene>
<dbReference type="InterPro" id="IPR012340">
    <property type="entry name" value="NA-bd_OB-fold"/>
</dbReference>
<dbReference type="SUPFAM" id="SSF50249">
    <property type="entry name" value="Nucleic acid-binding proteins"/>
    <property type="match status" value="1"/>
</dbReference>
<feature type="compositionally biased region" description="Low complexity" evidence="1">
    <location>
        <begin position="328"/>
        <end position="343"/>
    </location>
</feature>